<feature type="domain" description="GtrA/DPMS transmembrane" evidence="7">
    <location>
        <begin position="10"/>
        <end position="127"/>
    </location>
</feature>
<dbReference type="PANTHER" id="PTHR38459">
    <property type="entry name" value="PROPHAGE BACTOPRENOL-LINKED GLUCOSE TRANSLOCASE HOMOLOG"/>
    <property type="match status" value="1"/>
</dbReference>
<dbReference type="InterPro" id="IPR007267">
    <property type="entry name" value="GtrA_DPMS_TM"/>
</dbReference>
<dbReference type="EMBL" id="WWCM01000012">
    <property type="protein sequence ID" value="MYM41025.1"/>
    <property type="molecule type" value="Genomic_DNA"/>
</dbReference>
<dbReference type="Proteomes" id="UP000478090">
    <property type="component" value="Unassembled WGS sequence"/>
</dbReference>
<comment type="caution">
    <text evidence="8">The sequence shown here is derived from an EMBL/GenBank/DDBJ whole genome shotgun (WGS) entry which is preliminary data.</text>
</comment>
<dbReference type="Pfam" id="PF04138">
    <property type="entry name" value="GtrA_DPMS_TM"/>
    <property type="match status" value="1"/>
</dbReference>
<proteinExistence type="inferred from homology"/>
<evidence type="ECO:0000256" key="6">
    <source>
        <dbReference type="SAM" id="Phobius"/>
    </source>
</evidence>
<accession>A0ABW9VPZ3</accession>
<keyword evidence="9" id="KW-1185">Reference proteome</keyword>
<keyword evidence="3 6" id="KW-0812">Transmembrane</keyword>
<dbReference type="RefSeq" id="WP_161040349.1">
    <property type="nucleotide sequence ID" value="NZ_WWCM01000012.1"/>
</dbReference>
<name>A0ABW9VPZ3_9BURK</name>
<evidence type="ECO:0000256" key="5">
    <source>
        <dbReference type="ARBA" id="ARBA00023136"/>
    </source>
</evidence>
<gene>
    <name evidence="8" type="ORF">GTP27_16990</name>
</gene>
<comment type="similarity">
    <text evidence="2">Belongs to the GtrA family.</text>
</comment>
<sequence length="133" mass="14634">MRSSLQQLLRFALNGVLGCAVDVAVLYLAMLAGANFYAGRGLSFLSAVWVTWQLNRRYTFAASGSSAWQEWWRYLTAMLGGGAVNYGVSSLLNYALPYHFWLPALAVAVGSLAGMSVNFIAARLFIFTKNHQE</sequence>
<evidence type="ECO:0000313" key="9">
    <source>
        <dbReference type="Proteomes" id="UP000478090"/>
    </source>
</evidence>
<feature type="transmembrane region" description="Helical" evidence="6">
    <location>
        <begin position="100"/>
        <end position="126"/>
    </location>
</feature>
<protein>
    <submittedName>
        <fullName evidence="8">GtrA family protein</fullName>
    </submittedName>
</protein>
<evidence type="ECO:0000259" key="7">
    <source>
        <dbReference type="Pfam" id="PF04138"/>
    </source>
</evidence>
<keyword evidence="5 6" id="KW-0472">Membrane</keyword>
<dbReference type="PANTHER" id="PTHR38459:SF1">
    <property type="entry name" value="PROPHAGE BACTOPRENOL-LINKED GLUCOSE TRANSLOCASE HOMOLOG"/>
    <property type="match status" value="1"/>
</dbReference>
<evidence type="ECO:0000256" key="4">
    <source>
        <dbReference type="ARBA" id="ARBA00022989"/>
    </source>
</evidence>
<comment type="subcellular location">
    <subcellularLocation>
        <location evidence="1">Membrane</location>
        <topology evidence="1">Multi-pass membrane protein</topology>
    </subcellularLocation>
</comment>
<organism evidence="8 9">
    <name type="scientific">Duganella qianjiadongensis</name>
    <dbReference type="NCBI Taxonomy" id="2692176"/>
    <lineage>
        <taxon>Bacteria</taxon>
        <taxon>Pseudomonadati</taxon>
        <taxon>Pseudomonadota</taxon>
        <taxon>Betaproteobacteria</taxon>
        <taxon>Burkholderiales</taxon>
        <taxon>Oxalobacteraceae</taxon>
        <taxon>Telluria group</taxon>
        <taxon>Duganella</taxon>
    </lineage>
</organism>
<evidence type="ECO:0000313" key="8">
    <source>
        <dbReference type="EMBL" id="MYM41025.1"/>
    </source>
</evidence>
<evidence type="ECO:0000256" key="2">
    <source>
        <dbReference type="ARBA" id="ARBA00009399"/>
    </source>
</evidence>
<reference evidence="8 9" key="1">
    <citation type="submission" date="2019-12" db="EMBL/GenBank/DDBJ databases">
        <title>Novel species isolated from a subtropical stream in China.</title>
        <authorList>
            <person name="Lu H."/>
        </authorList>
    </citation>
    <scope>NUCLEOTIDE SEQUENCE [LARGE SCALE GENOMIC DNA]</scope>
    <source>
        <strain evidence="8 9">CY13W</strain>
    </source>
</reference>
<dbReference type="InterPro" id="IPR051401">
    <property type="entry name" value="GtrA_CellWall_Glycosyl"/>
</dbReference>
<evidence type="ECO:0000256" key="3">
    <source>
        <dbReference type="ARBA" id="ARBA00022692"/>
    </source>
</evidence>
<evidence type="ECO:0000256" key="1">
    <source>
        <dbReference type="ARBA" id="ARBA00004141"/>
    </source>
</evidence>
<keyword evidence="4 6" id="KW-1133">Transmembrane helix</keyword>
<feature type="transmembrane region" description="Helical" evidence="6">
    <location>
        <begin position="12"/>
        <end position="30"/>
    </location>
</feature>